<proteinExistence type="predicted"/>
<dbReference type="eggNOG" id="ENOG502SZQ4">
    <property type="taxonomic scope" value="Eukaryota"/>
</dbReference>
<dbReference type="KEGG" id="mbr:MONBRDRAFT_30755"/>
<feature type="signal peptide" evidence="1">
    <location>
        <begin position="1"/>
        <end position="30"/>
    </location>
</feature>
<keyword evidence="1" id="KW-0732">Signal</keyword>
<evidence type="ECO:0000313" key="3">
    <source>
        <dbReference type="EMBL" id="EDQ92791.1"/>
    </source>
</evidence>
<dbReference type="AlphaFoldDB" id="A9UP07"/>
<dbReference type="RefSeq" id="XP_001742553.1">
    <property type="nucleotide sequence ID" value="XM_001742501.1"/>
</dbReference>
<sequence>MVGQRGLRNMVLAAPWALLMLGMTVLEVQGALQAPAAGHWRRSSRACPRLEKPQAEDVGFLVINLDRSPQRLARMRQSFKEHNLPPFERVRGVEASPDGGPYDVPRLVRGLKWADYGTSLAHLRAWKAAARSNYPWNIIIEDDATLLPNASYLELPPIPVDCDLILFRPSTIFEREDICEETPVQDAYWGYGMVAYLVSREGAQRMIQKASRGFGGPIDGHIWYHNHVCTMRQDYISHYECTAPCKDSIRTWLNGELADMPAPD</sequence>
<dbReference type="GeneID" id="5888161"/>
<accession>A9UP07</accession>
<name>A9UP07_MONBE</name>
<evidence type="ECO:0000256" key="1">
    <source>
        <dbReference type="SAM" id="SignalP"/>
    </source>
</evidence>
<protein>
    <recommendedName>
        <fullName evidence="2">Glycosyl transferase family 25 domain-containing protein</fullName>
    </recommendedName>
</protein>
<reference evidence="3 4" key="1">
    <citation type="journal article" date="2008" name="Nature">
        <title>The genome of the choanoflagellate Monosiga brevicollis and the origin of metazoans.</title>
        <authorList>
            <consortium name="JGI Sequencing"/>
            <person name="King N."/>
            <person name="Westbrook M.J."/>
            <person name="Young S.L."/>
            <person name="Kuo A."/>
            <person name="Abedin M."/>
            <person name="Chapman J."/>
            <person name="Fairclough S."/>
            <person name="Hellsten U."/>
            <person name="Isogai Y."/>
            <person name="Letunic I."/>
            <person name="Marr M."/>
            <person name="Pincus D."/>
            <person name="Putnam N."/>
            <person name="Rokas A."/>
            <person name="Wright K.J."/>
            <person name="Zuzow R."/>
            <person name="Dirks W."/>
            <person name="Good M."/>
            <person name="Goodstein D."/>
            <person name="Lemons D."/>
            <person name="Li W."/>
            <person name="Lyons J.B."/>
            <person name="Morris A."/>
            <person name="Nichols S."/>
            <person name="Richter D.J."/>
            <person name="Salamov A."/>
            <person name="Bork P."/>
            <person name="Lim W.A."/>
            <person name="Manning G."/>
            <person name="Miller W.T."/>
            <person name="McGinnis W."/>
            <person name="Shapiro H."/>
            <person name="Tjian R."/>
            <person name="Grigoriev I.V."/>
            <person name="Rokhsar D."/>
        </authorList>
    </citation>
    <scope>NUCLEOTIDE SEQUENCE [LARGE SCALE GENOMIC DNA]</scope>
    <source>
        <strain evidence="4">MX1 / ATCC 50154</strain>
    </source>
</reference>
<dbReference type="OMA" id="PIDGHIW"/>
<keyword evidence="4" id="KW-1185">Reference proteome</keyword>
<feature type="domain" description="Glycosyl transferase family 25" evidence="2">
    <location>
        <begin position="60"/>
        <end position="149"/>
    </location>
</feature>
<dbReference type="CDD" id="cd06532">
    <property type="entry name" value="Glyco_transf_25"/>
    <property type="match status" value="1"/>
</dbReference>
<dbReference type="InParanoid" id="A9UP07"/>
<feature type="chain" id="PRO_5002744749" description="Glycosyl transferase family 25 domain-containing protein" evidence="1">
    <location>
        <begin position="31"/>
        <end position="264"/>
    </location>
</feature>
<evidence type="ECO:0000313" key="4">
    <source>
        <dbReference type="Proteomes" id="UP000001357"/>
    </source>
</evidence>
<organism evidence="3 4">
    <name type="scientific">Monosiga brevicollis</name>
    <name type="common">Choanoflagellate</name>
    <dbReference type="NCBI Taxonomy" id="81824"/>
    <lineage>
        <taxon>Eukaryota</taxon>
        <taxon>Choanoflagellata</taxon>
        <taxon>Craspedida</taxon>
        <taxon>Salpingoecidae</taxon>
        <taxon>Monosiga</taxon>
    </lineage>
</organism>
<dbReference type="Pfam" id="PF01755">
    <property type="entry name" value="Glyco_transf_25"/>
    <property type="match status" value="1"/>
</dbReference>
<gene>
    <name evidence="3" type="ORF">MONBRDRAFT_30755</name>
</gene>
<dbReference type="InterPro" id="IPR002654">
    <property type="entry name" value="Glyco_trans_25"/>
</dbReference>
<evidence type="ECO:0000259" key="2">
    <source>
        <dbReference type="Pfam" id="PF01755"/>
    </source>
</evidence>
<dbReference type="EMBL" id="CH991543">
    <property type="protein sequence ID" value="EDQ92791.1"/>
    <property type="molecule type" value="Genomic_DNA"/>
</dbReference>
<dbReference type="Proteomes" id="UP000001357">
    <property type="component" value="Unassembled WGS sequence"/>
</dbReference>